<feature type="transmembrane region" description="Helical" evidence="1">
    <location>
        <begin position="56"/>
        <end position="78"/>
    </location>
</feature>
<evidence type="ECO:0000313" key="3">
    <source>
        <dbReference type="EMBL" id="RPF51852.1"/>
    </source>
</evidence>
<dbReference type="Proteomes" id="UP000271783">
    <property type="component" value="Unassembled WGS sequence"/>
</dbReference>
<feature type="transmembrane region" description="Helical" evidence="1">
    <location>
        <begin position="84"/>
        <end position="102"/>
    </location>
</feature>
<name>A0A3N5BX88_9EURY</name>
<dbReference type="InterPro" id="IPR026870">
    <property type="entry name" value="Zinc_ribbon_dom"/>
</dbReference>
<accession>A0A3N5BX88</accession>
<keyword evidence="1" id="KW-0472">Membrane</keyword>
<feature type="transmembrane region" description="Helical" evidence="1">
    <location>
        <begin position="160"/>
        <end position="179"/>
    </location>
</feature>
<feature type="domain" description="Zinc-ribbon" evidence="2">
    <location>
        <begin position="4"/>
        <end position="26"/>
    </location>
</feature>
<evidence type="ECO:0000313" key="4">
    <source>
        <dbReference type="Proteomes" id="UP000271783"/>
    </source>
</evidence>
<feature type="transmembrane region" description="Helical" evidence="1">
    <location>
        <begin position="132"/>
        <end position="148"/>
    </location>
</feature>
<dbReference type="EMBL" id="RKRG01000002">
    <property type="protein sequence ID" value="RPF51852.1"/>
    <property type="molecule type" value="Genomic_DNA"/>
</dbReference>
<keyword evidence="4" id="KW-1185">Reference proteome</keyword>
<dbReference type="Pfam" id="PF13240">
    <property type="entry name" value="Zn_Ribbon_1"/>
    <property type="match status" value="1"/>
</dbReference>
<comment type="caution">
    <text evidence="3">The sequence shown here is derived from an EMBL/GenBank/DDBJ whole genome shotgun (WGS) entry which is preliminary data.</text>
</comment>
<reference evidence="3 4" key="1">
    <citation type="submission" date="2018-11" db="EMBL/GenBank/DDBJ databases">
        <title>Genomic Encyclopedia of Type Strains, Phase IV (KMG-IV): sequencing the most valuable type-strain genomes for metagenomic binning, comparative biology and taxonomic classification.</title>
        <authorList>
            <person name="Goeker M."/>
        </authorList>
    </citation>
    <scope>NUCLEOTIDE SEQUENCE [LARGE SCALE GENOMIC DNA]</scope>
    <source>
        <strain evidence="3 4">DSM 11977</strain>
    </source>
</reference>
<dbReference type="RefSeq" id="WP_069575433.1">
    <property type="nucleotide sequence ID" value="NZ_RKRG01000002.1"/>
</dbReference>
<gene>
    <name evidence="3" type="ORF">EDC42_1193</name>
</gene>
<protein>
    <submittedName>
        <fullName evidence="3">Zinc ribbon protein</fullName>
    </submittedName>
</protein>
<evidence type="ECO:0000256" key="1">
    <source>
        <dbReference type="SAM" id="Phobius"/>
    </source>
</evidence>
<dbReference type="AlphaFoldDB" id="A0A3N5BX88"/>
<evidence type="ECO:0000259" key="2">
    <source>
        <dbReference type="Pfam" id="PF13240"/>
    </source>
</evidence>
<sequence length="294" mass="32251">MVQYCRKCGKELEDDAEFCDGCGFNLNNHPTEDKQELNKKIKQTSQKDKNDFITKLPLSLAIISIIVVIAEGLGTPMIMGWDNIMLAIAIGIIGGIIGIILMEKIDEPLIASVEFIATGALVYSFIGRFGDISLIIFIITAILTLYFKGHSANNKKLWTIPILTIVLLFVLLIASGALYQINAENSVIVGNLSQNITNDGYGYYNGYVTGDIKVDSSFDYLCVNVNFLDNNGKVIDSTIGWNDLNPQSGKTYKISAWYFEQQAPEKAEISVVDSADSTTPLYTENITISTSSGV</sequence>
<keyword evidence="1" id="KW-1133">Transmembrane helix</keyword>
<keyword evidence="1" id="KW-0812">Transmembrane</keyword>
<proteinExistence type="predicted"/>
<organism evidence="3 4">
    <name type="scientific">Methanobrevibacter gottschalkii DSM 11977</name>
    <dbReference type="NCBI Taxonomy" id="1122229"/>
    <lineage>
        <taxon>Archaea</taxon>
        <taxon>Methanobacteriati</taxon>
        <taxon>Methanobacteriota</taxon>
        <taxon>Methanomada group</taxon>
        <taxon>Methanobacteria</taxon>
        <taxon>Methanobacteriales</taxon>
        <taxon>Methanobacteriaceae</taxon>
        <taxon>Methanobrevibacter</taxon>
    </lineage>
</organism>